<dbReference type="RefSeq" id="WP_173732051.1">
    <property type="nucleotide sequence ID" value="NZ_JABTTE010000022.1"/>
</dbReference>
<keyword evidence="4" id="KW-0949">S-adenosyl-L-methionine</keyword>
<dbReference type="GO" id="GO:0030435">
    <property type="term" value="P:sporulation resulting in formation of a cellular spore"/>
    <property type="evidence" value="ECO:0007669"/>
    <property type="project" value="UniProtKB-KW"/>
</dbReference>
<evidence type="ECO:0000256" key="13">
    <source>
        <dbReference type="ARBA" id="ARBA00050702"/>
    </source>
</evidence>
<evidence type="ECO:0000256" key="8">
    <source>
        <dbReference type="ARBA" id="ARBA00023004"/>
    </source>
</evidence>
<evidence type="ECO:0000256" key="11">
    <source>
        <dbReference type="ARBA" id="ARBA00023204"/>
    </source>
</evidence>
<evidence type="ECO:0000256" key="16">
    <source>
        <dbReference type="ARBA" id="ARBA00060787"/>
    </source>
</evidence>
<evidence type="ECO:0000256" key="2">
    <source>
        <dbReference type="ARBA" id="ARBA00011852"/>
    </source>
</evidence>
<dbReference type="SFLD" id="SFLDG01079">
    <property type="entry name" value="spore_photoproduct_lyase_like"/>
    <property type="match status" value="1"/>
</dbReference>
<keyword evidence="7" id="KW-0749">Sporulation</keyword>
<dbReference type="InterPro" id="IPR034560">
    <property type="entry name" value="SPL_Bacilli"/>
</dbReference>
<evidence type="ECO:0000256" key="15">
    <source>
        <dbReference type="ARBA" id="ARBA00058962"/>
    </source>
</evidence>
<dbReference type="FunFam" id="3.80.30.30:FF:000001">
    <property type="entry name" value="Spore photoproduct lyase"/>
    <property type="match status" value="1"/>
</dbReference>
<dbReference type="PANTHER" id="PTHR37822:SF2">
    <property type="entry name" value="SPORE PHOTOPRODUCT LYASE"/>
    <property type="match status" value="1"/>
</dbReference>
<evidence type="ECO:0000256" key="18">
    <source>
        <dbReference type="ARBA" id="ARBA00070153"/>
    </source>
</evidence>
<dbReference type="NCBIfam" id="TIGR04070">
    <property type="entry name" value="photo_TT_lyase"/>
    <property type="match status" value="1"/>
</dbReference>
<accession>A0A8J8KCA7</accession>
<comment type="cofactor">
    <cofactor evidence="14">
        <name>S-adenosyl-L-methionine</name>
        <dbReference type="ChEBI" id="CHEBI:59789"/>
    </cofactor>
</comment>
<dbReference type="InterPro" id="IPR007197">
    <property type="entry name" value="rSAM"/>
</dbReference>
<keyword evidence="11" id="KW-0234">DNA repair</keyword>
<dbReference type="GO" id="GO:1904047">
    <property type="term" value="F:S-adenosyl-L-methionine binding"/>
    <property type="evidence" value="ECO:0007669"/>
    <property type="project" value="InterPro"/>
</dbReference>
<dbReference type="SFLD" id="SFLDS00029">
    <property type="entry name" value="Radical_SAM"/>
    <property type="match status" value="1"/>
</dbReference>
<gene>
    <name evidence="19" type="primary">splB</name>
    <name evidence="19" type="ORF">HR057_13940</name>
</gene>
<dbReference type="GO" id="GO:0006281">
    <property type="term" value="P:DNA repair"/>
    <property type="evidence" value="ECO:0007669"/>
    <property type="project" value="UniProtKB-KW"/>
</dbReference>
<dbReference type="Gene3D" id="3.80.30.30">
    <property type="match status" value="1"/>
</dbReference>
<dbReference type="FunFam" id="3.40.50.12110:FF:000001">
    <property type="entry name" value="Spore photoproduct lyase"/>
    <property type="match status" value="1"/>
</dbReference>
<evidence type="ECO:0000256" key="5">
    <source>
        <dbReference type="ARBA" id="ARBA00022723"/>
    </source>
</evidence>
<comment type="subunit">
    <text evidence="2">Monomer or homodimer.</text>
</comment>
<evidence type="ECO:0000313" key="20">
    <source>
        <dbReference type="Proteomes" id="UP000625804"/>
    </source>
</evidence>
<proteinExistence type="inferred from homology"/>
<evidence type="ECO:0000313" key="19">
    <source>
        <dbReference type="EMBL" id="NSL52854.1"/>
    </source>
</evidence>
<keyword evidence="9" id="KW-0411">Iron-sulfur</keyword>
<dbReference type="CDD" id="cd01335">
    <property type="entry name" value="Radical_SAM"/>
    <property type="match status" value="1"/>
</dbReference>
<evidence type="ECO:0000256" key="14">
    <source>
        <dbReference type="ARBA" id="ARBA00053032"/>
    </source>
</evidence>
<evidence type="ECO:0000256" key="4">
    <source>
        <dbReference type="ARBA" id="ARBA00022691"/>
    </source>
</evidence>
<evidence type="ECO:0000256" key="10">
    <source>
        <dbReference type="ARBA" id="ARBA00023125"/>
    </source>
</evidence>
<keyword evidence="3" id="KW-0004">4Fe-4S</keyword>
<evidence type="ECO:0000256" key="1">
    <source>
        <dbReference type="ARBA" id="ARBA00001966"/>
    </source>
</evidence>
<dbReference type="GO" id="GO:0046872">
    <property type="term" value="F:metal ion binding"/>
    <property type="evidence" value="ECO:0007669"/>
    <property type="project" value="UniProtKB-KW"/>
</dbReference>
<dbReference type="EMBL" id="JABTTE010000022">
    <property type="protein sequence ID" value="NSL52854.1"/>
    <property type="molecule type" value="Genomic_DNA"/>
</dbReference>
<evidence type="ECO:0000256" key="7">
    <source>
        <dbReference type="ARBA" id="ARBA00022969"/>
    </source>
</evidence>
<keyword evidence="20" id="KW-1185">Reference proteome</keyword>
<dbReference type="GO" id="GO:0042601">
    <property type="term" value="C:endospore-forming forespore"/>
    <property type="evidence" value="ECO:0007669"/>
    <property type="project" value="InterPro"/>
</dbReference>
<dbReference type="GO" id="GO:0003913">
    <property type="term" value="F:DNA photolyase activity"/>
    <property type="evidence" value="ECO:0007669"/>
    <property type="project" value="InterPro"/>
</dbReference>
<dbReference type="SFLD" id="SFLDF00292">
    <property type="entry name" value="spore_photoproduct_lyase_1"/>
    <property type="match status" value="1"/>
</dbReference>
<keyword evidence="10" id="KW-0238">DNA-binding</keyword>
<dbReference type="InterPro" id="IPR049539">
    <property type="entry name" value="SPL"/>
</dbReference>
<dbReference type="InterPro" id="IPR023897">
    <property type="entry name" value="SPL_firmicutes"/>
</dbReference>
<keyword evidence="6" id="KW-0227">DNA damage</keyword>
<keyword evidence="8" id="KW-0408">Iron</keyword>
<comment type="function">
    <text evidence="15">Involved in repair of UV radiation-induced DNA damage during spore germination. Can repair thymine dimer 5-thyminyl-5,6-dihydrothymine (known as spore photoproduct (SP)) by in situ monomerization of SP to two thymines.</text>
</comment>
<comment type="similarity">
    <text evidence="16">Belongs to the radical SAM superfamily. SPL family.</text>
</comment>
<organism evidence="19 20">
    <name type="scientific">Calidifontibacillus erzurumensis</name>
    <dbReference type="NCBI Taxonomy" id="2741433"/>
    <lineage>
        <taxon>Bacteria</taxon>
        <taxon>Bacillati</taxon>
        <taxon>Bacillota</taxon>
        <taxon>Bacilli</taxon>
        <taxon>Bacillales</taxon>
        <taxon>Bacillaceae</taxon>
        <taxon>Calidifontibacillus/Schinkia group</taxon>
        <taxon>Calidifontibacillus</taxon>
    </lineage>
</organism>
<comment type="caution">
    <text evidence="19">The sequence shown here is derived from an EMBL/GenBank/DDBJ whole genome shotgun (WGS) entry which is preliminary data.</text>
</comment>
<evidence type="ECO:0000256" key="9">
    <source>
        <dbReference type="ARBA" id="ARBA00023014"/>
    </source>
</evidence>
<comment type="cofactor">
    <cofactor evidence="1">
        <name>[4Fe-4S] cluster</name>
        <dbReference type="ChEBI" id="CHEBI:49883"/>
    </cofactor>
</comment>
<dbReference type="Proteomes" id="UP000625804">
    <property type="component" value="Unassembled WGS sequence"/>
</dbReference>
<dbReference type="AlphaFoldDB" id="A0A8J8KCA7"/>
<dbReference type="GO" id="GO:0051539">
    <property type="term" value="F:4 iron, 4 sulfur cluster binding"/>
    <property type="evidence" value="ECO:0007669"/>
    <property type="project" value="UniProtKB-KW"/>
</dbReference>
<evidence type="ECO:0000256" key="12">
    <source>
        <dbReference type="ARBA" id="ARBA00023239"/>
    </source>
</evidence>
<sequence>MVKPFVPQLVYVEPGALEYSLGRELVAKFREMGIEIRKTTSHNQIRNLPGENDFQRYRIAKSTLVVGVRKTLKFDTSKPSAEYAIPFVTGCMGHCHYCYLQTTMGSKPYIRTYVNIDDIFDAAENYMKERAPEITRFEASCTSDVVGVDHLTHTLKKAIEFFGESKYGKLRFVTKFAHVDHLLNAKHNGRTRFRFSMNDDYIIKNFEPGTSSQDDRIEAAKKVAEAGYPLGFIIAPIYLHDGWKEGYREMFEKLEAQLPKTATKDLTFELIQHRFTKPAKRVIEKNYPMTKLELDESKRKWKWGRYGIGKYVYIDEEQEDIKNTLGNYIKTYFPEAKLEYFT</sequence>
<name>A0A8J8KCA7_9BACI</name>
<dbReference type="Gene3D" id="3.40.50.12110">
    <property type="match status" value="1"/>
</dbReference>
<dbReference type="GO" id="GO:0003677">
    <property type="term" value="F:DNA binding"/>
    <property type="evidence" value="ECO:0007669"/>
    <property type="project" value="UniProtKB-KW"/>
</dbReference>
<evidence type="ECO:0000256" key="3">
    <source>
        <dbReference type="ARBA" id="ARBA00022485"/>
    </source>
</evidence>
<dbReference type="Pfam" id="PF20903">
    <property type="entry name" value="SPL"/>
    <property type="match status" value="1"/>
</dbReference>
<dbReference type="EC" id="4.1.99.14" evidence="17"/>
<keyword evidence="5" id="KW-0479">Metal-binding</keyword>
<dbReference type="PANTHER" id="PTHR37822">
    <property type="entry name" value="SPORE PHOTOPRODUCT LYASE-RELATED"/>
    <property type="match status" value="1"/>
</dbReference>
<evidence type="ECO:0000256" key="17">
    <source>
        <dbReference type="ARBA" id="ARBA00066797"/>
    </source>
</evidence>
<keyword evidence="12 19" id="KW-0456">Lyase</keyword>
<reference evidence="19" key="1">
    <citation type="submission" date="2020-06" db="EMBL/GenBank/DDBJ databases">
        <title>A novel thermopfilic bacterium from Erzurum, Turkey.</title>
        <authorList>
            <person name="Adiguzel A."/>
            <person name="Ay H."/>
            <person name="Baltaci M.O."/>
        </authorList>
    </citation>
    <scope>NUCLEOTIDE SEQUENCE</scope>
    <source>
        <strain evidence="19">P2</strain>
    </source>
</reference>
<comment type="catalytic activity">
    <reaction evidence="13">
        <text>(5R)-5,6-dihydro-5-(thymidin-7-yl)thymidine in DNA = a thymidine dimer in DNA</text>
        <dbReference type="Rhea" id="RHEA:56132"/>
        <dbReference type="Rhea" id="RHEA-COMP:14387"/>
        <dbReference type="Rhea" id="RHEA-COMP:14449"/>
        <dbReference type="ChEBI" id="CHEBI:139518"/>
        <dbReference type="ChEBI" id="CHEBI:139519"/>
        <dbReference type="EC" id="4.1.99.14"/>
    </reaction>
</comment>
<protein>
    <recommendedName>
        <fullName evidence="18">Spore photoproduct lyase</fullName>
        <ecNumber evidence="17">4.1.99.14</ecNumber>
    </recommendedName>
</protein>
<evidence type="ECO:0000256" key="6">
    <source>
        <dbReference type="ARBA" id="ARBA00022763"/>
    </source>
</evidence>